<feature type="region of interest" description="Disordered" evidence="1">
    <location>
        <begin position="326"/>
        <end position="364"/>
    </location>
</feature>
<organism evidence="2 3">
    <name type="scientific">Ephemerocybe angulata</name>
    <dbReference type="NCBI Taxonomy" id="980116"/>
    <lineage>
        <taxon>Eukaryota</taxon>
        <taxon>Fungi</taxon>
        <taxon>Dikarya</taxon>
        <taxon>Basidiomycota</taxon>
        <taxon>Agaricomycotina</taxon>
        <taxon>Agaricomycetes</taxon>
        <taxon>Agaricomycetidae</taxon>
        <taxon>Agaricales</taxon>
        <taxon>Agaricineae</taxon>
        <taxon>Psathyrellaceae</taxon>
        <taxon>Ephemerocybe</taxon>
    </lineage>
</organism>
<feature type="region of interest" description="Disordered" evidence="1">
    <location>
        <begin position="466"/>
        <end position="511"/>
    </location>
</feature>
<keyword evidence="3" id="KW-1185">Reference proteome</keyword>
<feature type="compositionally biased region" description="Polar residues" evidence="1">
    <location>
        <begin position="349"/>
        <end position="358"/>
    </location>
</feature>
<dbReference type="Proteomes" id="UP000521943">
    <property type="component" value="Unassembled WGS sequence"/>
</dbReference>
<protein>
    <submittedName>
        <fullName evidence="2">Uncharacterized protein</fullName>
    </submittedName>
</protein>
<feature type="compositionally biased region" description="Basic and acidic residues" evidence="1">
    <location>
        <begin position="501"/>
        <end position="511"/>
    </location>
</feature>
<proteinExistence type="predicted"/>
<feature type="compositionally biased region" description="Basic residues" evidence="1">
    <location>
        <begin position="488"/>
        <end position="498"/>
    </location>
</feature>
<evidence type="ECO:0000256" key="1">
    <source>
        <dbReference type="SAM" id="MobiDB-lite"/>
    </source>
</evidence>
<name>A0A8H6MAJ5_9AGAR</name>
<dbReference type="EMBL" id="JACGCI010000023">
    <property type="protein sequence ID" value="KAF6757112.1"/>
    <property type="molecule type" value="Genomic_DNA"/>
</dbReference>
<evidence type="ECO:0000313" key="2">
    <source>
        <dbReference type="EMBL" id="KAF6757112.1"/>
    </source>
</evidence>
<feature type="compositionally biased region" description="Polar residues" evidence="1">
    <location>
        <begin position="24"/>
        <end position="36"/>
    </location>
</feature>
<feature type="region of interest" description="Disordered" evidence="1">
    <location>
        <begin position="24"/>
        <end position="50"/>
    </location>
</feature>
<dbReference type="OrthoDB" id="3203159at2759"/>
<gene>
    <name evidence="2" type="ORF">DFP72DRAFT_846026</name>
</gene>
<evidence type="ECO:0000313" key="3">
    <source>
        <dbReference type="Proteomes" id="UP000521943"/>
    </source>
</evidence>
<dbReference type="AlphaFoldDB" id="A0A8H6MAJ5"/>
<comment type="caution">
    <text evidence="2">The sequence shown here is derived from an EMBL/GenBank/DDBJ whole genome shotgun (WGS) entry which is preliminary data.</text>
</comment>
<reference evidence="2 3" key="1">
    <citation type="submission" date="2020-07" db="EMBL/GenBank/DDBJ databases">
        <title>Comparative genomics of pyrophilous fungi reveals a link between fire events and developmental genes.</title>
        <authorList>
            <consortium name="DOE Joint Genome Institute"/>
            <person name="Steindorff A.S."/>
            <person name="Carver A."/>
            <person name="Calhoun S."/>
            <person name="Stillman K."/>
            <person name="Liu H."/>
            <person name="Lipzen A."/>
            <person name="Pangilinan J."/>
            <person name="Labutti K."/>
            <person name="Bruns T.D."/>
            <person name="Grigoriev I.V."/>
        </authorList>
    </citation>
    <scope>NUCLEOTIDE SEQUENCE [LARGE SCALE GENOMIC DNA]</scope>
    <source>
        <strain evidence="2 3">CBS 144469</strain>
    </source>
</reference>
<sequence length="657" mass="74843">MEEGNNSPQSPISSLNECFCTSPANPFHSQNSQANKPNVPPIPAPSSENVRREVRLKEEPASFLSRSYQLMRTQDYQSACPISPLQGPSIKRTYTALYGTTYTKEGENAAKAGPFGHRLFDSRDNFDVVEPSSPKLECLHKLGSLLLNAMYASPDQVKQVILEIPMCLSTTTFARGGSDEFANIAGRYYIVLKLAEESLNKQLPSGRHLTLHEARDFFQGEYKALNELLTHVWKYTSPVDEQGYRLDSDIWQEFSTRMIEIKERTKSALIQSGVGAIEIPKWGPTGCIMEFWDLNDFEIFYTCGYHSSPILGSSSVSESVIENNSHAQHVNKGKQVDRGTYEPEPATQGPYSQTSTHPTVPIDTRLVPRNHNATMPFSTNLFITLNGVFNATTSYGAPLPFISEEQKNTRESVNAPGWMGFTELASHRPLRNIAKSIHGSVKDENSSQHYWQMLQPLYPRTKTEFQEPNSINNPFDTMGWKDGPKRDRKERKRGKKNCKGNGRENKEDTKHEELKFNQRLKLGALVPTRLTGTAEGWYYSLYLNVRMKIVNWETLRDAIMQYYMNCTFINRQKSRANKATYRNTSNPRETPSKYSIRKSELLQLVYNYNDRELIHEVMNGAPSIWVTVLSPHMYFTIEDFQTAVKYHEDTLMQVEAP</sequence>
<feature type="compositionally biased region" description="Polar residues" evidence="1">
    <location>
        <begin position="466"/>
        <end position="475"/>
    </location>
</feature>
<accession>A0A8H6MAJ5</accession>